<protein>
    <submittedName>
        <fullName evidence="1">Uncharacterized protein</fullName>
    </submittedName>
</protein>
<accession>A0A1A9VNG9</accession>
<reference evidence="1" key="1">
    <citation type="submission" date="2020-05" db="UniProtKB">
        <authorList>
            <consortium name="EnsemblMetazoa"/>
        </authorList>
    </citation>
    <scope>IDENTIFICATION</scope>
    <source>
        <strain evidence="1">TTRI</strain>
    </source>
</reference>
<dbReference type="AlphaFoldDB" id="A0A1A9VNG9"/>
<sequence>MGTKTQPLAYKVHCALDRRPSGKINSALFHRLDILNNPLKISFLSDFETIQEDSKDIILIEGLENQYMNRRPENYTYGYENYERIRVFVGSKIRCVSAAIAREENKTLNDYYNA</sequence>
<evidence type="ECO:0000313" key="2">
    <source>
        <dbReference type="Proteomes" id="UP000078200"/>
    </source>
</evidence>
<keyword evidence="2" id="KW-1185">Reference proteome</keyword>
<dbReference type="EnsemblMetazoa" id="GAUT042599-RA">
    <property type="protein sequence ID" value="GAUT042599-PA"/>
    <property type="gene ID" value="GAUT042599"/>
</dbReference>
<proteinExistence type="predicted"/>
<dbReference type="VEuPathDB" id="VectorBase:GAUT042599"/>
<dbReference type="Proteomes" id="UP000078200">
    <property type="component" value="Unassembled WGS sequence"/>
</dbReference>
<name>A0A1A9VNG9_GLOAU</name>
<evidence type="ECO:0000313" key="1">
    <source>
        <dbReference type="EnsemblMetazoa" id="GAUT042599-PA"/>
    </source>
</evidence>
<organism evidence="1 2">
    <name type="scientific">Glossina austeni</name>
    <name type="common">Savannah tsetse fly</name>
    <dbReference type="NCBI Taxonomy" id="7395"/>
    <lineage>
        <taxon>Eukaryota</taxon>
        <taxon>Metazoa</taxon>
        <taxon>Ecdysozoa</taxon>
        <taxon>Arthropoda</taxon>
        <taxon>Hexapoda</taxon>
        <taxon>Insecta</taxon>
        <taxon>Pterygota</taxon>
        <taxon>Neoptera</taxon>
        <taxon>Endopterygota</taxon>
        <taxon>Diptera</taxon>
        <taxon>Brachycera</taxon>
        <taxon>Muscomorpha</taxon>
        <taxon>Hippoboscoidea</taxon>
        <taxon>Glossinidae</taxon>
        <taxon>Glossina</taxon>
    </lineage>
</organism>